<dbReference type="Proteomes" id="UP001500390">
    <property type="component" value="Unassembled WGS sequence"/>
</dbReference>
<proteinExistence type="inferred from homology"/>
<evidence type="ECO:0000256" key="4">
    <source>
        <dbReference type="ARBA" id="ARBA00011738"/>
    </source>
</evidence>
<dbReference type="PANTHER" id="PTHR30345">
    <property type="entry name" value="RIBOSE-5-PHOSPHATE ISOMERASE B"/>
    <property type="match status" value="1"/>
</dbReference>
<dbReference type="Gene3D" id="3.40.1400.10">
    <property type="entry name" value="Sugar-phosphate isomerase, RpiB/LacA/LacB"/>
    <property type="match status" value="1"/>
</dbReference>
<dbReference type="EC" id="5.3.1.6" evidence="5"/>
<comment type="caution">
    <text evidence="9">The sequence shown here is derived from an EMBL/GenBank/DDBJ whole genome shotgun (WGS) entry which is preliminary data.</text>
</comment>
<evidence type="ECO:0000256" key="2">
    <source>
        <dbReference type="ARBA" id="ARBA00004988"/>
    </source>
</evidence>
<comment type="catalytic activity">
    <reaction evidence="1">
        <text>aldehydo-D-ribose 5-phosphate = D-ribulose 5-phosphate</text>
        <dbReference type="Rhea" id="RHEA:14657"/>
        <dbReference type="ChEBI" id="CHEBI:58121"/>
        <dbReference type="ChEBI" id="CHEBI:58273"/>
        <dbReference type="EC" id="5.3.1.6"/>
    </reaction>
</comment>
<keyword evidence="7 9" id="KW-0413">Isomerase</keyword>
<evidence type="ECO:0000256" key="8">
    <source>
        <dbReference type="ARBA" id="ARBA00032117"/>
    </source>
</evidence>
<protein>
    <recommendedName>
        <fullName evidence="6">Ribose-5-phosphate isomerase B</fullName>
        <ecNumber evidence="5">5.3.1.6</ecNumber>
    </recommendedName>
    <alternativeName>
        <fullName evidence="8">Phosphoriboisomerase B</fullName>
    </alternativeName>
</protein>
<comment type="similarity">
    <text evidence="3">Belongs to the LacAB/RpiB family.</text>
</comment>
<dbReference type="EMBL" id="BAABFX010000027">
    <property type="protein sequence ID" value="GAA4396944.1"/>
    <property type="molecule type" value="Genomic_DNA"/>
</dbReference>
<dbReference type="InterPro" id="IPR003500">
    <property type="entry name" value="RpiB_LacA_LacB"/>
</dbReference>
<dbReference type="GO" id="GO:0016853">
    <property type="term" value="F:isomerase activity"/>
    <property type="evidence" value="ECO:0007669"/>
    <property type="project" value="UniProtKB-KW"/>
</dbReference>
<comment type="subunit">
    <text evidence="4">Homodimer.</text>
</comment>
<keyword evidence="10" id="KW-1185">Reference proteome</keyword>
<dbReference type="PANTHER" id="PTHR30345:SF0">
    <property type="entry name" value="DNA DAMAGE-REPAIR_TOLERATION PROTEIN DRT102"/>
    <property type="match status" value="1"/>
</dbReference>
<dbReference type="NCBIfam" id="TIGR02133">
    <property type="entry name" value="RPI_actino"/>
    <property type="match status" value="1"/>
</dbReference>
<organism evidence="9 10">
    <name type="scientific">Ornithinibacter aureus</name>
    <dbReference type="NCBI Taxonomy" id="622664"/>
    <lineage>
        <taxon>Bacteria</taxon>
        <taxon>Bacillati</taxon>
        <taxon>Actinomycetota</taxon>
        <taxon>Actinomycetes</taxon>
        <taxon>Micrococcales</taxon>
        <taxon>Intrasporangiaceae</taxon>
        <taxon>Ornithinibacter</taxon>
    </lineage>
</organism>
<evidence type="ECO:0000256" key="5">
    <source>
        <dbReference type="ARBA" id="ARBA00011959"/>
    </source>
</evidence>
<dbReference type="InterPro" id="IPR036569">
    <property type="entry name" value="RpiB_LacA_LacB_sf"/>
</dbReference>
<evidence type="ECO:0000256" key="1">
    <source>
        <dbReference type="ARBA" id="ARBA00001713"/>
    </source>
</evidence>
<evidence type="ECO:0000313" key="9">
    <source>
        <dbReference type="EMBL" id="GAA4396944.1"/>
    </source>
</evidence>
<dbReference type="InterPro" id="IPR011860">
    <property type="entry name" value="Rib-5-P_Isoase_Actino"/>
</dbReference>
<accession>A0ABP8JWU2</accession>
<evidence type="ECO:0000256" key="3">
    <source>
        <dbReference type="ARBA" id="ARBA00008754"/>
    </source>
</evidence>
<dbReference type="SUPFAM" id="SSF89623">
    <property type="entry name" value="Ribose/Galactose isomerase RpiB/AlsB"/>
    <property type="match status" value="1"/>
</dbReference>
<dbReference type="Pfam" id="PF02502">
    <property type="entry name" value="LacAB_rpiB"/>
    <property type="match status" value="1"/>
</dbReference>
<name>A0ABP8JWU2_9MICO</name>
<dbReference type="RefSeq" id="WP_159904193.1">
    <property type="nucleotide sequence ID" value="NZ_BAABFX010000027.1"/>
</dbReference>
<evidence type="ECO:0000256" key="7">
    <source>
        <dbReference type="ARBA" id="ARBA00023235"/>
    </source>
</evidence>
<sequence length="157" mass="16828">MRVHLGGDHAAHDLLLDLVAFLREQGHDVTNHGPHEYDALDDYPVFVLRAAEAVAADPGSFGVVLGGSGNGEQMAANKVTGIRAALCYNDELASLAREHNDAQVISIGARMNTVEQARSMVQTFLATPFSGDPRHVRRITMVADYDESGTLPPLPPA</sequence>
<evidence type="ECO:0000313" key="10">
    <source>
        <dbReference type="Proteomes" id="UP001500390"/>
    </source>
</evidence>
<comment type="pathway">
    <text evidence="2">Carbohydrate degradation; pentose phosphate pathway; D-ribose 5-phosphate from D-ribulose 5-phosphate (non-oxidative stage): step 1/1.</text>
</comment>
<dbReference type="NCBIfam" id="TIGR00689">
    <property type="entry name" value="rpiB_lacA_lacB"/>
    <property type="match status" value="1"/>
</dbReference>
<reference evidence="10" key="1">
    <citation type="journal article" date="2019" name="Int. J. Syst. Evol. Microbiol.">
        <title>The Global Catalogue of Microorganisms (GCM) 10K type strain sequencing project: providing services to taxonomists for standard genome sequencing and annotation.</title>
        <authorList>
            <consortium name="The Broad Institute Genomics Platform"/>
            <consortium name="The Broad Institute Genome Sequencing Center for Infectious Disease"/>
            <person name="Wu L."/>
            <person name="Ma J."/>
        </authorList>
    </citation>
    <scope>NUCLEOTIDE SEQUENCE [LARGE SCALE GENOMIC DNA]</scope>
    <source>
        <strain evidence="10">JCM 17738</strain>
    </source>
</reference>
<gene>
    <name evidence="9" type="ORF">GCM10023153_20380</name>
</gene>
<dbReference type="PIRSF" id="PIRSF005384">
    <property type="entry name" value="RpiB_LacA_B"/>
    <property type="match status" value="1"/>
</dbReference>
<evidence type="ECO:0000256" key="6">
    <source>
        <dbReference type="ARBA" id="ARBA00014007"/>
    </source>
</evidence>
<dbReference type="NCBIfam" id="NF004051">
    <property type="entry name" value="PRK05571.1"/>
    <property type="match status" value="1"/>
</dbReference>